<evidence type="ECO:0000256" key="1">
    <source>
        <dbReference type="ARBA" id="ARBA00004123"/>
    </source>
</evidence>
<dbReference type="InterPro" id="IPR011011">
    <property type="entry name" value="Znf_FYVE_PHD"/>
</dbReference>
<feature type="region of interest" description="Disordered" evidence="7">
    <location>
        <begin position="307"/>
        <end position="328"/>
    </location>
</feature>
<dbReference type="InterPro" id="IPR056618">
    <property type="entry name" value="Chromo_PTM"/>
</dbReference>
<evidence type="ECO:0000256" key="4">
    <source>
        <dbReference type="ARBA" id="ARBA00022833"/>
    </source>
</evidence>
<gene>
    <name evidence="10" type="ORF">J5N97_021428</name>
</gene>
<feature type="domain" description="PHD-type" evidence="8">
    <location>
        <begin position="372"/>
        <end position="419"/>
    </location>
</feature>
<feature type="domain" description="DDT" evidence="9">
    <location>
        <begin position="152"/>
        <end position="212"/>
    </location>
</feature>
<keyword evidence="2" id="KW-0479">Metal-binding</keyword>
<dbReference type="PANTHER" id="PTHR46508">
    <property type="entry name" value="PHD FINGER FAMILY PROTEIN"/>
    <property type="match status" value="1"/>
</dbReference>
<dbReference type="InterPro" id="IPR019786">
    <property type="entry name" value="Zinc_finger_PHD-type_CS"/>
</dbReference>
<dbReference type="Gene3D" id="3.30.40.10">
    <property type="entry name" value="Zinc/RING finger domain, C3HC4 (zinc finger)"/>
    <property type="match status" value="2"/>
</dbReference>
<evidence type="ECO:0000313" key="11">
    <source>
        <dbReference type="Proteomes" id="UP001085076"/>
    </source>
</evidence>
<comment type="subcellular location">
    <subcellularLocation>
        <location evidence="1">Nucleus</location>
    </subcellularLocation>
</comment>
<dbReference type="InterPro" id="IPR001965">
    <property type="entry name" value="Znf_PHD"/>
</dbReference>
<organism evidence="10 11">
    <name type="scientific">Dioscorea zingiberensis</name>
    <dbReference type="NCBI Taxonomy" id="325984"/>
    <lineage>
        <taxon>Eukaryota</taxon>
        <taxon>Viridiplantae</taxon>
        <taxon>Streptophyta</taxon>
        <taxon>Embryophyta</taxon>
        <taxon>Tracheophyta</taxon>
        <taxon>Spermatophyta</taxon>
        <taxon>Magnoliopsida</taxon>
        <taxon>Liliopsida</taxon>
        <taxon>Dioscoreales</taxon>
        <taxon>Dioscoreaceae</taxon>
        <taxon>Dioscorea</taxon>
    </lineage>
</organism>
<evidence type="ECO:0000256" key="3">
    <source>
        <dbReference type="ARBA" id="ARBA00022771"/>
    </source>
</evidence>
<dbReference type="PROSITE" id="PS01359">
    <property type="entry name" value="ZF_PHD_1"/>
    <property type="match status" value="1"/>
</dbReference>
<dbReference type="SMART" id="SM00571">
    <property type="entry name" value="DDT"/>
    <property type="match status" value="1"/>
</dbReference>
<dbReference type="InterPro" id="IPR018501">
    <property type="entry name" value="DDT_dom"/>
</dbReference>
<keyword evidence="3 6" id="KW-0863">Zinc-finger</keyword>
<dbReference type="PROSITE" id="PS50016">
    <property type="entry name" value="ZF_PHD_2"/>
    <property type="match status" value="1"/>
</dbReference>
<keyword evidence="4" id="KW-0862">Zinc</keyword>
<accession>A0A9D5CIF2</accession>
<dbReference type="SUPFAM" id="SSF57903">
    <property type="entry name" value="FYVE/PHD zinc finger"/>
    <property type="match status" value="2"/>
</dbReference>
<protein>
    <submittedName>
        <fullName evidence="10">Uncharacterized protein</fullName>
    </submittedName>
</protein>
<dbReference type="Proteomes" id="UP001085076">
    <property type="component" value="Miscellaneous, Linkage group lg05"/>
</dbReference>
<dbReference type="GO" id="GO:0005634">
    <property type="term" value="C:nucleus"/>
    <property type="evidence" value="ECO:0007669"/>
    <property type="project" value="UniProtKB-SubCell"/>
</dbReference>
<comment type="caution">
    <text evidence="10">The sequence shown here is derived from an EMBL/GenBank/DDBJ whole genome shotgun (WGS) entry which is preliminary data.</text>
</comment>
<name>A0A9D5CIF2_9LILI</name>
<sequence length="1673" mass="186645">MGGEGALVGNYVRRDEAGMGTLGKVVSYDSAGGLYGVVFEDGRREDLDHREVSEILMTEDGGSNMKLSCRKRKLDLLVPAEDSKTPPKSKRRRDEEDGSDGASQSQDSDVPDNVECFMDSEQAPASAPSSEVTIPPLPLPLPPSSADINVPEESIAYLFSVYNFLRSFSRLLFLSPFGLDDFVGSLHCNIQSSLFDAVHLSLMRALRRHLELLSLEGSEQASKCLRCQDWTLLDNLTWPVFVVEYLYVMGYMKELVEDGSITDFLNKEYYCLPVATKLKVLQILCDGVVESTELRIELETRENMDEEKEYSVAVPPAPQNGPRRVHPRYSKTSACKDAEALKISVESNRFESTAKVVQLDADAAATAADGNSDECWLCGMDGTLICCDGCPSAYHSRCIGLNKASLPDGLWFCPECAVNKTSFTSSRVGRGIRGAEIFGIDPYERVFLGTCNYLLVFGISLYAEPYSRYYNQDDITKVLNAICFPIENASIYADICTGISKYWQIAPGMVVIGKTETGSDLPFLKEFSSNVPMNLALVNETENTYDNGENSAGNLASNPLDNKGIICQKDNGFKGMVNGSKLCSVDQYYQRDLEKHNLVYHNICWKTQNFPVKHEQPVPFTHTNFDKPLGGALDTDIPDINQGSVKHFTYLSNVAPRIVSNICSNNADKSGFSSETQVPSLSNAGRRGSHTHGEKIRCGSDRNSRATALFKPHAYVNQYALGDIAASAAANLNALHPECSMVSEARASSNNRKTSAAQTALQLKAFSGACVYFTWPNSEKKFVEVPRERCGWCLACKGANTNKKGCLLNLVASNATKGSARYISGLRSTKHEEIHLSVIATHISCMEESLHDLLIGSLLGMDYNKQWHKLLRETTSCRILKFLLLELEKNIRGIALFGSWNKLIDDGSIELAAVPTTVSFGSNQKRGPSGRWNRKLAAVSDSVSLPSEESWEWWRGGKLLKSVLQKWLLPGSLVKKAARQGGCRKIFGVFYPEGSELPRRSRQLVWRASVEMCKTASQLALQVRYLDAHVKWKELVRQDPILLDGKGSDADSSIFRNAVICDKKITGNRILYALAFLNQKHLPLRVSKNILEEEKTQDEKSKLWFSEIHVPLYLIKEYEEKVSLHNVLTLKASLHCLPKFKKKRMRSYMRDVFLYLLHKREKPNMSSCASCQQDVLFRDAVRCNICQGYCHKDCTIFSTAEIEDDLEFLFTCNSCSCTLSGANKIGNEMLGRQNQLSMVTKPMLQIGLHTLVPVVKSEVLPEKMISASSSNQKQKAKRGGLCLTNGLIWKRKKGDESGKDFRLENIILRSKNGMVPSKQPTCSLCNTAYRPDLMYIRCEKCQSWFHADAVQLEETQIFELVGFKCCKCRRKTSPKCPYIDPHYKKLDAVHLKQETSVKKKGALRSTDKLGTFEPTKVLHPKVEDLVILDDDPLLHSVGRDEAVVVQALEPEGRNNGFSSMLRNQQAKQEIDVDAQPIKSNAPAHPVCLQKLPVRRDDAKQGTDKEFSIKEETDFMSSLNASSAHVEWDSAIMNGQVDVASDADFLVNGITEDTEYEPQTYFSFTELLATEDGQWDNLFDMPVDVSENWCPIGPEDMGGVQQELASCDSSVAFEYNVANEPALDVPCQKCKLNQPYPDLVCELCGLQIHSHCSPWVEREDPSAHWRCGSCRDWC</sequence>
<dbReference type="Pfam" id="PF24294">
    <property type="entry name" value="Chromo_PTM"/>
    <property type="match status" value="1"/>
</dbReference>
<dbReference type="InterPro" id="IPR019787">
    <property type="entry name" value="Znf_PHD-finger"/>
</dbReference>
<dbReference type="PROSITE" id="PS50827">
    <property type="entry name" value="DDT"/>
    <property type="match status" value="1"/>
</dbReference>
<dbReference type="CDD" id="cd15489">
    <property type="entry name" value="PHD_SF"/>
    <property type="match status" value="2"/>
</dbReference>
<evidence type="ECO:0000313" key="10">
    <source>
        <dbReference type="EMBL" id="KAJ0973469.1"/>
    </source>
</evidence>
<evidence type="ECO:0000256" key="6">
    <source>
        <dbReference type="PROSITE-ProRule" id="PRU00146"/>
    </source>
</evidence>
<dbReference type="InterPro" id="IPR013083">
    <property type="entry name" value="Znf_RING/FYVE/PHD"/>
</dbReference>
<evidence type="ECO:0000256" key="2">
    <source>
        <dbReference type="ARBA" id="ARBA00022723"/>
    </source>
</evidence>
<dbReference type="Pfam" id="PF21743">
    <property type="entry name" value="PTM_DIR17_Tudor"/>
    <property type="match status" value="1"/>
</dbReference>
<dbReference type="OrthoDB" id="784962at2759"/>
<dbReference type="SMART" id="SM00249">
    <property type="entry name" value="PHD"/>
    <property type="match status" value="4"/>
</dbReference>
<keyword evidence="5" id="KW-0539">Nucleus</keyword>
<dbReference type="GO" id="GO:0008270">
    <property type="term" value="F:zinc ion binding"/>
    <property type="evidence" value="ECO:0007669"/>
    <property type="project" value="UniProtKB-KW"/>
</dbReference>
<dbReference type="InterPro" id="IPR047365">
    <property type="entry name" value="Tudor_AtPTM-like"/>
</dbReference>
<reference evidence="10" key="1">
    <citation type="submission" date="2021-03" db="EMBL/GenBank/DDBJ databases">
        <authorList>
            <person name="Li Z."/>
            <person name="Yang C."/>
        </authorList>
    </citation>
    <scope>NUCLEOTIDE SEQUENCE</scope>
    <source>
        <strain evidence="10">Dzin_1.0</strain>
        <tissue evidence="10">Leaf</tissue>
    </source>
</reference>
<evidence type="ECO:0000256" key="5">
    <source>
        <dbReference type="ARBA" id="ARBA00023242"/>
    </source>
</evidence>
<dbReference type="Pfam" id="PF00628">
    <property type="entry name" value="PHD"/>
    <property type="match status" value="1"/>
</dbReference>
<dbReference type="CDD" id="cd20401">
    <property type="entry name" value="Tudor_AtPTM-like"/>
    <property type="match status" value="1"/>
</dbReference>
<proteinExistence type="predicted"/>
<evidence type="ECO:0000256" key="7">
    <source>
        <dbReference type="SAM" id="MobiDB-lite"/>
    </source>
</evidence>
<feature type="compositionally biased region" description="Polar residues" evidence="7">
    <location>
        <begin position="670"/>
        <end position="683"/>
    </location>
</feature>
<keyword evidence="11" id="KW-1185">Reference proteome</keyword>
<evidence type="ECO:0000259" key="8">
    <source>
        <dbReference type="PROSITE" id="PS50016"/>
    </source>
</evidence>
<dbReference type="PANTHER" id="PTHR46508:SF1">
    <property type="entry name" value="PHD FINGER FAMILY PROTEIN"/>
    <property type="match status" value="1"/>
</dbReference>
<dbReference type="EMBL" id="JAGGNH010000005">
    <property type="protein sequence ID" value="KAJ0973469.1"/>
    <property type="molecule type" value="Genomic_DNA"/>
</dbReference>
<feature type="region of interest" description="Disordered" evidence="7">
    <location>
        <begin position="77"/>
        <end position="114"/>
    </location>
</feature>
<evidence type="ECO:0000259" key="9">
    <source>
        <dbReference type="PROSITE" id="PS50827"/>
    </source>
</evidence>
<reference evidence="10" key="2">
    <citation type="journal article" date="2022" name="Hortic Res">
        <title>The genome of Dioscorea zingiberensis sheds light on the biosynthesis, origin and evolution of the medicinally important diosgenin saponins.</title>
        <authorList>
            <person name="Li Y."/>
            <person name="Tan C."/>
            <person name="Li Z."/>
            <person name="Guo J."/>
            <person name="Li S."/>
            <person name="Chen X."/>
            <person name="Wang C."/>
            <person name="Dai X."/>
            <person name="Yang H."/>
            <person name="Song W."/>
            <person name="Hou L."/>
            <person name="Xu J."/>
            <person name="Tong Z."/>
            <person name="Xu A."/>
            <person name="Yuan X."/>
            <person name="Wang W."/>
            <person name="Yang Q."/>
            <person name="Chen L."/>
            <person name="Sun Z."/>
            <person name="Wang K."/>
            <person name="Pan B."/>
            <person name="Chen J."/>
            <person name="Bao Y."/>
            <person name="Liu F."/>
            <person name="Qi X."/>
            <person name="Gang D.R."/>
            <person name="Wen J."/>
            <person name="Li J."/>
        </authorList>
    </citation>
    <scope>NUCLEOTIDE SEQUENCE</scope>
    <source>
        <strain evidence="10">Dzin_1.0</strain>
    </source>
</reference>
<feature type="region of interest" description="Disordered" evidence="7">
    <location>
        <begin position="670"/>
        <end position="698"/>
    </location>
</feature>
<dbReference type="Pfam" id="PF02791">
    <property type="entry name" value="DDT"/>
    <property type="match status" value="1"/>
</dbReference>